<dbReference type="Proteomes" id="UP001174136">
    <property type="component" value="Unassembled WGS sequence"/>
</dbReference>
<dbReference type="EMBL" id="JAOPHQ010006664">
    <property type="protein sequence ID" value="KAK0130673.1"/>
    <property type="molecule type" value="Genomic_DNA"/>
</dbReference>
<evidence type="ECO:0000259" key="4">
    <source>
        <dbReference type="PROSITE" id="PS50041"/>
    </source>
</evidence>
<evidence type="ECO:0000256" key="3">
    <source>
        <dbReference type="SAM" id="Phobius"/>
    </source>
</evidence>
<comment type="caution">
    <text evidence="5">The sequence shown here is derived from an EMBL/GenBank/DDBJ whole genome shotgun (WGS) entry which is preliminary data.</text>
</comment>
<evidence type="ECO:0000313" key="6">
    <source>
        <dbReference type="Proteomes" id="UP001174136"/>
    </source>
</evidence>
<keyword evidence="2" id="KW-0175">Coiled coil</keyword>
<dbReference type="SUPFAM" id="SSF56436">
    <property type="entry name" value="C-type lectin-like"/>
    <property type="match status" value="4"/>
</dbReference>
<feature type="domain" description="C-type lectin" evidence="4">
    <location>
        <begin position="924"/>
        <end position="1043"/>
    </location>
</feature>
<dbReference type="InterPro" id="IPR001304">
    <property type="entry name" value="C-type_lectin-like"/>
</dbReference>
<dbReference type="Gene3D" id="3.10.100.10">
    <property type="entry name" value="Mannose-Binding Protein A, subunit A"/>
    <property type="match status" value="4"/>
</dbReference>
<dbReference type="PANTHER" id="PTHR22803">
    <property type="entry name" value="MANNOSE, PHOSPHOLIPASE, LECTIN RECEPTOR RELATED"/>
    <property type="match status" value="1"/>
</dbReference>
<organism evidence="5 6">
    <name type="scientific">Merluccius polli</name>
    <name type="common">Benguela hake</name>
    <name type="synonym">Merluccius cadenati</name>
    <dbReference type="NCBI Taxonomy" id="89951"/>
    <lineage>
        <taxon>Eukaryota</taxon>
        <taxon>Metazoa</taxon>
        <taxon>Chordata</taxon>
        <taxon>Craniata</taxon>
        <taxon>Vertebrata</taxon>
        <taxon>Euteleostomi</taxon>
        <taxon>Actinopterygii</taxon>
        <taxon>Neopterygii</taxon>
        <taxon>Teleostei</taxon>
        <taxon>Neoteleostei</taxon>
        <taxon>Acanthomorphata</taxon>
        <taxon>Zeiogadaria</taxon>
        <taxon>Gadariae</taxon>
        <taxon>Gadiformes</taxon>
        <taxon>Gadoidei</taxon>
        <taxon>Merlucciidae</taxon>
        <taxon>Merluccius</taxon>
    </lineage>
</organism>
<dbReference type="InterPro" id="IPR018378">
    <property type="entry name" value="C-type_lectin_CS"/>
</dbReference>
<feature type="domain" description="C-type lectin" evidence="4">
    <location>
        <begin position="177"/>
        <end position="294"/>
    </location>
</feature>
<dbReference type="SMART" id="SM00034">
    <property type="entry name" value="CLECT"/>
    <property type="match status" value="4"/>
</dbReference>
<evidence type="ECO:0000256" key="2">
    <source>
        <dbReference type="SAM" id="Coils"/>
    </source>
</evidence>
<feature type="domain" description="C-type lectin" evidence="4">
    <location>
        <begin position="451"/>
        <end position="570"/>
    </location>
</feature>
<dbReference type="PROSITE" id="PS00615">
    <property type="entry name" value="C_TYPE_LECTIN_1"/>
    <property type="match status" value="2"/>
</dbReference>
<dbReference type="InterPro" id="IPR050111">
    <property type="entry name" value="C-type_lectin/snaclec_domain"/>
</dbReference>
<evidence type="ECO:0000313" key="5">
    <source>
        <dbReference type="EMBL" id="KAK0130673.1"/>
    </source>
</evidence>
<dbReference type="PROSITE" id="PS50041">
    <property type="entry name" value="C_TYPE_LECTIN_2"/>
    <property type="match status" value="3"/>
</dbReference>
<accession>A0AA47LZ69</accession>
<feature type="coiled-coil region" evidence="2">
    <location>
        <begin position="139"/>
        <end position="166"/>
    </location>
</feature>
<keyword evidence="3" id="KW-0472">Membrane</keyword>
<sequence>MVWVQGGVRSAAGEETSSWATESMVSISTRRGPGNTPIPLCPSTALLEPRLPSLTLCLGVLSAILLLAAVVIGVYCVKARKGLSNQHPNASAIYTELKQLQANYRVVLTDQEVDRRELNAKQSACELLKQQIQLQHTAHKGLESQIADLQTEMRRLQSNISDNYRNCGRCLPGWDLQGSSCYFYSGSLPKLSWGDSREDCISRGGDLVVIESWEEQQLLFDFLPRVPPTREPWWTLPACIFIGLRDTGSEGSWVWVNNVTFNDEGYWIDGEPNDFGQNEDCAGIFNRGSPSNTCYTRDGHSQVSNLFGQGSKSKEGYLQPLQNSEHVHHILELNYLRQNHSNVIKATVEAEKTLKLEAGKNEGIKQQLEKQKGFNDGLQSQIETVRAEKTKLADKLNWGEMELENLVNDTFVSADVGVFDLFSLCFPCFYSLCLIKTGKSCGRCPEGWVLLNTTCYFFSNFLTDMTKKNWIDSRTDCLQRKADLVVIDSWEEQLLLNDNLPRFKASFWWSNGFWIGMTEISEDNTWVWINNVTQTSPFYWLRGEPTKLDENCAAFYPAADATQTWYDGRCHGHELYWICVKARKGLSNQHPNASAIYTELKQLQANYRVVLTDQEVDRRELNAKQGACELLKQQIQLQHTAHKGLESQIADLQTEMRRLLSNISDNCEETFHHCFQPIMCNLPHRNCGRCLPGWDLQGSSCYFYSGSLPKLSWGDSREDCISRGGDLVVIESWEEQPNDFGQNEDCAGIFNRGSPSNTCYTRDGHSQVSNLFGQVYRSRFVIPILGLLNIVLLVTAVVLGIYCSKSKEGYLQPLQNSEHVHHILELNYLRQNHSDVIKATVEAEKTLKLEAGKNEGIKQQLEKQKGFNDGLQSQIETVRAEKTKLLADKLNWGEMELENLVNDTFVSADVGKSCGRCPEGWVLLNTTCYFFSNFLTDMTKKNWIDSRTDCLQRKADLVVIDSWEEQLLLNDNLPRFKASVWWSNGFWIGMTEISEDNTWVWINNVTQTSPFYWVTGEPNRSDENCAAFYPAADATQTWYDGRCHGHEFYWICEMKQKQQ</sequence>
<protein>
    <submittedName>
        <fullName evidence="5">C-type lectin domain family 4 member M</fullName>
    </submittedName>
</protein>
<dbReference type="InterPro" id="IPR016187">
    <property type="entry name" value="CTDL_fold"/>
</dbReference>
<feature type="transmembrane region" description="Helical" evidence="3">
    <location>
        <begin position="53"/>
        <end position="77"/>
    </location>
</feature>
<evidence type="ECO:0000256" key="1">
    <source>
        <dbReference type="ARBA" id="ARBA00023157"/>
    </source>
</evidence>
<dbReference type="Pfam" id="PF00059">
    <property type="entry name" value="Lectin_C"/>
    <property type="match status" value="3"/>
</dbReference>
<proteinExistence type="predicted"/>
<name>A0AA47LZ69_MERPO</name>
<feature type="transmembrane region" description="Helical" evidence="3">
    <location>
        <begin position="780"/>
        <end position="802"/>
    </location>
</feature>
<keyword evidence="3" id="KW-0812">Transmembrane</keyword>
<reference evidence="5" key="1">
    <citation type="journal article" date="2023" name="Front. Mar. Sci.">
        <title>A new Merluccius polli reference genome to investigate the effects of global change in West African waters.</title>
        <authorList>
            <person name="Mateo J.L."/>
            <person name="Blanco-Fernandez C."/>
            <person name="Garcia-Vazquez E."/>
            <person name="Machado-Schiaffino G."/>
        </authorList>
    </citation>
    <scope>NUCLEOTIDE SEQUENCE</scope>
    <source>
        <strain evidence="5">C29</strain>
        <tissue evidence="5">Fin</tissue>
    </source>
</reference>
<dbReference type="InterPro" id="IPR016186">
    <property type="entry name" value="C-type_lectin-like/link_sf"/>
</dbReference>
<keyword evidence="3" id="KW-1133">Transmembrane helix</keyword>
<keyword evidence="6" id="KW-1185">Reference proteome</keyword>
<keyword evidence="1" id="KW-1015">Disulfide bond</keyword>
<dbReference type="AlphaFoldDB" id="A0AA47LZ69"/>
<gene>
    <name evidence="5" type="primary">CLEC4M_13</name>
    <name evidence="5" type="ORF">N1851_034807</name>
</gene>